<dbReference type="InterPro" id="IPR036866">
    <property type="entry name" value="RibonucZ/Hydroxyglut_hydro"/>
</dbReference>
<name>A0A5B9QVG0_9BACT</name>
<dbReference type="EMBL" id="CP042914">
    <property type="protein sequence ID" value="QEG41365.1"/>
    <property type="molecule type" value="Genomic_DNA"/>
</dbReference>
<dbReference type="EC" id="3.1.-.-" evidence="2"/>
<dbReference type="RefSeq" id="WP_068133475.1">
    <property type="nucleotide sequence ID" value="NZ_CP042914.1"/>
</dbReference>
<dbReference type="Gene3D" id="3.60.15.10">
    <property type="entry name" value="Ribonuclease Z/Hydroxyacylglutathione hydrolase-like"/>
    <property type="match status" value="1"/>
</dbReference>
<feature type="domain" description="Metallo-beta-lactamase" evidence="1">
    <location>
        <begin position="30"/>
        <end position="213"/>
    </location>
</feature>
<evidence type="ECO:0000259" key="1">
    <source>
        <dbReference type="Pfam" id="PF12706"/>
    </source>
</evidence>
<gene>
    <name evidence="2" type="primary">rbn</name>
    <name evidence="2" type="ORF">UC8_33850</name>
</gene>
<organism evidence="2 3">
    <name type="scientific">Roseimaritima ulvae</name>
    <dbReference type="NCBI Taxonomy" id="980254"/>
    <lineage>
        <taxon>Bacteria</taxon>
        <taxon>Pseudomonadati</taxon>
        <taxon>Planctomycetota</taxon>
        <taxon>Planctomycetia</taxon>
        <taxon>Pirellulales</taxon>
        <taxon>Pirellulaceae</taxon>
        <taxon>Roseimaritima</taxon>
    </lineage>
</organism>
<dbReference type="KEGG" id="rul:UC8_33850"/>
<dbReference type="OrthoDB" id="9800940at2"/>
<proteinExistence type="predicted"/>
<evidence type="ECO:0000313" key="3">
    <source>
        <dbReference type="Proteomes" id="UP000325286"/>
    </source>
</evidence>
<dbReference type="PANTHER" id="PTHR46018">
    <property type="entry name" value="ZINC PHOSPHODIESTERASE ELAC PROTEIN 1"/>
    <property type="match status" value="1"/>
</dbReference>
<keyword evidence="2" id="KW-0378">Hydrolase</keyword>
<evidence type="ECO:0000313" key="2">
    <source>
        <dbReference type="EMBL" id="QEG41365.1"/>
    </source>
</evidence>
<dbReference type="AlphaFoldDB" id="A0A5B9QVG0"/>
<protein>
    <submittedName>
        <fullName evidence="2">Ribonuclease BN</fullName>
        <ecNumber evidence="2">3.1.-.-</ecNumber>
    </submittedName>
</protein>
<dbReference type="Pfam" id="PF12706">
    <property type="entry name" value="Lactamase_B_2"/>
    <property type="match status" value="1"/>
</dbReference>
<keyword evidence="3" id="KW-1185">Reference proteome</keyword>
<dbReference type="PANTHER" id="PTHR46018:SF7">
    <property type="entry name" value="RIBONUCLEASE Z"/>
    <property type="match status" value="1"/>
</dbReference>
<accession>A0A5B9QVG0</accession>
<dbReference type="InterPro" id="IPR001279">
    <property type="entry name" value="Metallo-B-lactamas"/>
</dbReference>
<reference evidence="2 3" key="1">
    <citation type="submission" date="2019-08" db="EMBL/GenBank/DDBJ databases">
        <title>Deep-cultivation of Planctomycetes and their phenomic and genomic characterization uncovers novel biology.</title>
        <authorList>
            <person name="Wiegand S."/>
            <person name="Jogler M."/>
            <person name="Boedeker C."/>
            <person name="Pinto D."/>
            <person name="Vollmers J."/>
            <person name="Rivas-Marin E."/>
            <person name="Kohn T."/>
            <person name="Peeters S.H."/>
            <person name="Heuer A."/>
            <person name="Rast P."/>
            <person name="Oberbeckmann S."/>
            <person name="Bunk B."/>
            <person name="Jeske O."/>
            <person name="Meyerdierks A."/>
            <person name="Storesund J.E."/>
            <person name="Kallscheuer N."/>
            <person name="Luecker S."/>
            <person name="Lage O.M."/>
            <person name="Pohl T."/>
            <person name="Merkel B.J."/>
            <person name="Hornburger P."/>
            <person name="Mueller R.-W."/>
            <person name="Bruemmer F."/>
            <person name="Labrenz M."/>
            <person name="Spormann A.M."/>
            <person name="Op den Camp H."/>
            <person name="Overmann J."/>
            <person name="Amann R."/>
            <person name="Jetten M.S.M."/>
            <person name="Mascher T."/>
            <person name="Medema M.H."/>
            <person name="Devos D.P."/>
            <person name="Kaster A.-K."/>
            <person name="Ovreas L."/>
            <person name="Rohde M."/>
            <person name="Galperin M.Y."/>
            <person name="Jogler C."/>
        </authorList>
    </citation>
    <scope>NUCLEOTIDE SEQUENCE [LARGE SCALE GENOMIC DNA]</scope>
    <source>
        <strain evidence="2 3">UC8</strain>
    </source>
</reference>
<dbReference type="Proteomes" id="UP000325286">
    <property type="component" value="Chromosome"/>
</dbReference>
<sequence>MQLHCLGTSGYHPNEQRHTTCYAVPAAGLVLDAGTGMFRLAPLLQTDRLDILLSHAHLDHVVGLTFLLSVLHQRPVETVRVWGQRSKLQAIREHLFHESLFPVQLDVEWIALEDRVPELLGNGRVRWFPLQHPGGSVGYRIDWPDHSLAYVSDTTGDPIADYVSVIRGVDLLLHECNFRDKQVAWAEKTGHSWTNRVASVAQVAAVGQLALVHLNPLETGEDPVGLDSARAVFPNTVVAADKLVLDF</sequence>
<dbReference type="SUPFAM" id="SSF56281">
    <property type="entry name" value="Metallo-hydrolase/oxidoreductase"/>
    <property type="match status" value="1"/>
</dbReference>
<dbReference type="GO" id="GO:0042781">
    <property type="term" value="F:3'-tRNA processing endoribonuclease activity"/>
    <property type="evidence" value="ECO:0007669"/>
    <property type="project" value="TreeGrafter"/>
</dbReference>